<evidence type="ECO:0000313" key="2">
    <source>
        <dbReference type="EMBL" id="CAE0312593.1"/>
    </source>
</evidence>
<evidence type="ECO:0000256" key="1">
    <source>
        <dbReference type="SAM" id="MobiDB-lite"/>
    </source>
</evidence>
<feature type="compositionally biased region" description="Basic and acidic residues" evidence="1">
    <location>
        <begin position="1"/>
        <end position="10"/>
    </location>
</feature>
<feature type="compositionally biased region" description="Low complexity" evidence="1">
    <location>
        <begin position="30"/>
        <end position="39"/>
    </location>
</feature>
<protein>
    <submittedName>
        <fullName evidence="2">Uncharacterized protein</fullName>
    </submittedName>
</protein>
<dbReference type="AlphaFoldDB" id="A0A7S3I431"/>
<feature type="compositionally biased region" description="Polar residues" evidence="1">
    <location>
        <begin position="65"/>
        <end position="97"/>
    </location>
</feature>
<proteinExistence type="predicted"/>
<sequence length="142" mass="15324">MSGVVREKQTKVGGGGIPYSGLSPSVLKQTSANSSTSNNKSKHMCHLTSQSSHESQRKWSGDYQLHSTLMTKQSTMSSKMTAATENQLESITENNRNNPKKARSGHTAADELEQSQLTRASTLRNAPSNKSVALLSDTTEPS</sequence>
<feature type="region of interest" description="Disordered" evidence="1">
    <location>
        <begin position="1"/>
        <end position="142"/>
    </location>
</feature>
<feature type="compositionally biased region" description="Polar residues" evidence="1">
    <location>
        <begin position="114"/>
        <end position="142"/>
    </location>
</feature>
<gene>
    <name evidence="2" type="ORF">FEHR0123_LOCUS7515</name>
</gene>
<dbReference type="EMBL" id="HBIE01024483">
    <property type="protein sequence ID" value="CAE0312593.1"/>
    <property type="molecule type" value="Transcribed_RNA"/>
</dbReference>
<reference evidence="2" key="1">
    <citation type="submission" date="2021-01" db="EMBL/GenBank/DDBJ databases">
        <authorList>
            <person name="Corre E."/>
            <person name="Pelletier E."/>
            <person name="Niang G."/>
            <person name="Scheremetjew M."/>
            <person name="Finn R."/>
            <person name="Kale V."/>
            <person name="Holt S."/>
            <person name="Cochrane G."/>
            <person name="Meng A."/>
            <person name="Brown T."/>
            <person name="Cohen L."/>
        </authorList>
    </citation>
    <scope>NUCLEOTIDE SEQUENCE</scope>
    <source>
        <strain evidence="2">Fehren 1</strain>
    </source>
</reference>
<accession>A0A7S3I431</accession>
<name>A0A7S3I431_9SPIT</name>
<organism evidence="2">
    <name type="scientific">Favella ehrenbergii</name>
    <dbReference type="NCBI Taxonomy" id="182087"/>
    <lineage>
        <taxon>Eukaryota</taxon>
        <taxon>Sar</taxon>
        <taxon>Alveolata</taxon>
        <taxon>Ciliophora</taxon>
        <taxon>Intramacronucleata</taxon>
        <taxon>Spirotrichea</taxon>
        <taxon>Choreotrichia</taxon>
        <taxon>Tintinnida</taxon>
        <taxon>Xystonellidae</taxon>
        <taxon>Favella</taxon>
    </lineage>
</organism>